<comment type="caution">
    <text evidence="2">The sequence shown here is derived from an EMBL/GenBank/DDBJ whole genome shotgun (WGS) entry which is preliminary data.</text>
</comment>
<sequence length="85" mass="9650">MTEINDTLRHAVQMRQQIEARERREREQRDAARQDSISQLPSKFSSGGARYRSAGGLCAEDVRQDRAPIRSAHDARNAMIRRGVG</sequence>
<proteinExistence type="predicted"/>
<feature type="compositionally biased region" description="Basic and acidic residues" evidence="1">
    <location>
        <begin position="18"/>
        <end position="33"/>
    </location>
</feature>
<accession>A0ABS3KZ03</accession>
<gene>
    <name evidence="2" type="ORF">IAI61_22635</name>
</gene>
<evidence type="ECO:0000313" key="3">
    <source>
        <dbReference type="Proteomes" id="UP001518989"/>
    </source>
</evidence>
<name>A0ABS3KZ03_9PROT</name>
<dbReference type="RefSeq" id="WP_207420015.1">
    <property type="nucleotide sequence ID" value="NZ_CP061184.1"/>
</dbReference>
<keyword evidence="3" id="KW-1185">Reference proteome</keyword>
<reference evidence="2 3" key="1">
    <citation type="submission" date="2020-09" db="EMBL/GenBank/DDBJ databases">
        <title>Roseomonas.</title>
        <authorList>
            <person name="Zhu W."/>
        </authorList>
    </citation>
    <scope>NUCLEOTIDE SEQUENCE [LARGE SCALE GENOMIC DNA]</scope>
    <source>
        <strain evidence="2 3">573</strain>
    </source>
</reference>
<feature type="compositionally biased region" description="Polar residues" evidence="1">
    <location>
        <begin position="35"/>
        <end position="44"/>
    </location>
</feature>
<dbReference type="Proteomes" id="UP001518989">
    <property type="component" value="Unassembled WGS sequence"/>
</dbReference>
<dbReference type="EMBL" id="JACTNG010000023">
    <property type="protein sequence ID" value="MBO1081828.1"/>
    <property type="molecule type" value="Genomic_DNA"/>
</dbReference>
<evidence type="ECO:0000313" key="2">
    <source>
        <dbReference type="EMBL" id="MBO1081828.1"/>
    </source>
</evidence>
<organism evidence="2 3">
    <name type="scientific">Roseomonas haemaphysalidis</name>
    <dbReference type="NCBI Taxonomy" id="2768162"/>
    <lineage>
        <taxon>Bacteria</taxon>
        <taxon>Pseudomonadati</taxon>
        <taxon>Pseudomonadota</taxon>
        <taxon>Alphaproteobacteria</taxon>
        <taxon>Acetobacterales</taxon>
        <taxon>Roseomonadaceae</taxon>
        <taxon>Roseomonas</taxon>
    </lineage>
</organism>
<feature type="region of interest" description="Disordered" evidence="1">
    <location>
        <begin position="18"/>
        <end position="51"/>
    </location>
</feature>
<evidence type="ECO:0000256" key="1">
    <source>
        <dbReference type="SAM" id="MobiDB-lite"/>
    </source>
</evidence>
<protein>
    <submittedName>
        <fullName evidence="2">Uncharacterized protein</fullName>
    </submittedName>
</protein>